<accession>A0ABC8TFG3</accession>
<comment type="caution">
    <text evidence="2">The sequence shown here is derived from an EMBL/GenBank/DDBJ whole genome shotgun (WGS) entry which is preliminary data.</text>
</comment>
<sequence>MGWIDQVDLVRLVERENWWDLEEGSVFFGIVCGGGGGSGGIGVGNTVEVGGGARKKGKMLSTLHFLETLSGFVTIGVAVEVAVLVDVLDFGGLSETMGFLDNSKEWTIEMVGD</sequence>
<dbReference type="Proteomes" id="UP001642360">
    <property type="component" value="Unassembled WGS sequence"/>
</dbReference>
<evidence type="ECO:0000256" key="1">
    <source>
        <dbReference type="SAM" id="Phobius"/>
    </source>
</evidence>
<dbReference type="AlphaFoldDB" id="A0ABC8TFG3"/>
<proteinExistence type="predicted"/>
<reference evidence="2 3" key="1">
    <citation type="submission" date="2024-02" db="EMBL/GenBank/DDBJ databases">
        <authorList>
            <person name="Vignale AGUSTIN F."/>
            <person name="Sosa J E."/>
            <person name="Modenutti C."/>
        </authorList>
    </citation>
    <scope>NUCLEOTIDE SEQUENCE [LARGE SCALE GENOMIC DNA]</scope>
</reference>
<feature type="transmembrane region" description="Helical" evidence="1">
    <location>
        <begin position="63"/>
        <end position="85"/>
    </location>
</feature>
<gene>
    <name evidence="2" type="ORF">ILEXP_LOCUS35848</name>
</gene>
<keyword evidence="1" id="KW-0472">Membrane</keyword>
<organism evidence="2 3">
    <name type="scientific">Ilex paraguariensis</name>
    <name type="common">yerba mate</name>
    <dbReference type="NCBI Taxonomy" id="185542"/>
    <lineage>
        <taxon>Eukaryota</taxon>
        <taxon>Viridiplantae</taxon>
        <taxon>Streptophyta</taxon>
        <taxon>Embryophyta</taxon>
        <taxon>Tracheophyta</taxon>
        <taxon>Spermatophyta</taxon>
        <taxon>Magnoliopsida</taxon>
        <taxon>eudicotyledons</taxon>
        <taxon>Gunneridae</taxon>
        <taxon>Pentapetalae</taxon>
        <taxon>asterids</taxon>
        <taxon>campanulids</taxon>
        <taxon>Aquifoliales</taxon>
        <taxon>Aquifoliaceae</taxon>
        <taxon>Ilex</taxon>
    </lineage>
</organism>
<keyword evidence="3" id="KW-1185">Reference proteome</keyword>
<keyword evidence="1" id="KW-1133">Transmembrane helix</keyword>
<name>A0ABC8TFG3_9AQUA</name>
<evidence type="ECO:0000313" key="3">
    <source>
        <dbReference type="Proteomes" id="UP001642360"/>
    </source>
</evidence>
<dbReference type="EMBL" id="CAUOFW020004636">
    <property type="protein sequence ID" value="CAK9166621.1"/>
    <property type="molecule type" value="Genomic_DNA"/>
</dbReference>
<evidence type="ECO:0000313" key="2">
    <source>
        <dbReference type="EMBL" id="CAK9166621.1"/>
    </source>
</evidence>
<keyword evidence="1" id="KW-0812">Transmembrane</keyword>
<protein>
    <submittedName>
        <fullName evidence="2">Uncharacterized protein</fullName>
    </submittedName>
</protein>